<dbReference type="OrthoDB" id="448502at2759"/>
<keyword evidence="1" id="KW-0479">Metal-binding</keyword>
<dbReference type="GO" id="GO:0008270">
    <property type="term" value="F:zinc ion binding"/>
    <property type="evidence" value="ECO:0007669"/>
    <property type="project" value="UniProtKB-KW"/>
</dbReference>
<organism evidence="7 8">
    <name type="scientific">Stentor coeruleus</name>
    <dbReference type="NCBI Taxonomy" id="5963"/>
    <lineage>
        <taxon>Eukaryota</taxon>
        <taxon>Sar</taxon>
        <taxon>Alveolata</taxon>
        <taxon>Ciliophora</taxon>
        <taxon>Postciliodesmatophora</taxon>
        <taxon>Heterotrichea</taxon>
        <taxon>Heterotrichida</taxon>
        <taxon>Stentoridae</taxon>
        <taxon>Stentor</taxon>
    </lineage>
</organism>
<feature type="domain" description="C2HC/C3H-type" evidence="6">
    <location>
        <begin position="180"/>
        <end position="209"/>
    </location>
</feature>
<comment type="caution">
    <text evidence="7">The sequence shown here is derived from an EMBL/GenBank/DDBJ whole genome shotgun (WGS) entry which is preliminary data.</text>
</comment>
<evidence type="ECO:0000259" key="6">
    <source>
        <dbReference type="PROSITE" id="PS52027"/>
    </source>
</evidence>
<feature type="domain" description="C2HC/C3H-type" evidence="6">
    <location>
        <begin position="92"/>
        <end position="121"/>
    </location>
</feature>
<dbReference type="InterPro" id="IPR026319">
    <property type="entry name" value="ZC2HC1A/B-like"/>
</dbReference>
<keyword evidence="3 5" id="KW-0863">Zinc-finger</keyword>
<dbReference type="InterPro" id="IPR049899">
    <property type="entry name" value="Znf_C2HC_C3H"/>
</dbReference>
<dbReference type="Pfam" id="PF13913">
    <property type="entry name" value="zf-C2HC_2"/>
    <property type="match status" value="2"/>
</dbReference>
<proteinExistence type="predicted"/>
<accession>A0A1R2C834</accession>
<dbReference type="Proteomes" id="UP000187209">
    <property type="component" value="Unassembled WGS sequence"/>
</dbReference>
<reference evidence="7 8" key="1">
    <citation type="submission" date="2016-11" db="EMBL/GenBank/DDBJ databases">
        <title>The macronuclear genome of Stentor coeruleus: a giant cell with tiny introns.</title>
        <authorList>
            <person name="Slabodnick M."/>
            <person name="Ruby J.G."/>
            <person name="Reiff S.B."/>
            <person name="Swart E.C."/>
            <person name="Gosai S."/>
            <person name="Prabakaran S."/>
            <person name="Witkowska E."/>
            <person name="Larue G.E."/>
            <person name="Fisher S."/>
            <person name="Freeman R.M."/>
            <person name="Gunawardena J."/>
            <person name="Chu W."/>
            <person name="Stover N.A."/>
            <person name="Gregory B.D."/>
            <person name="Nowacki M."/>
            <person name="Derisi J."/>
            <person name="Roy S.W."/>
            <person name="Marshall W.F."/>
            <person name="Sood P."/>
        </authorList>
    </citation>
    <scope>NUCLEOTIDE SEQUENCE [LARGE SCALE GENOMIC DNA]</scope>
    <source>
        <strain evidence="7">WM001</strain>
    </source>
</reference>
<evidence type="ECO:0000256" key="5">
    <source>
        <dbReference type="PROSITE-ProRule" id="PRU01371"/>
    </source>
</evidence>
<dbReference type="PANTHER" id="PTHR13555">
    <property type="entry name" value="C2H2 ZINC FINGER CGI-62-RELATED"/>
    <property type="match status" value="1"/>
</dbReference>
<dbReference type="Gene3D" id="3.30.160.60">
    <property type="entry name" value="Classic Zinc Finger"/>
    <property type="match status" value="2"/>
</dbReference>
<evidence type="ECO:0000256" key="1">
    <source>
        <dbReference type="ARBA" id="ARBA00022723"/>
    </source>
</evidence>
<keyword evidence="2" id="KW-0677">Repeat</keyword>
<evidence type="ECO:0000256" key="3">
    <source>
        <dbReference type="ARBA" id="ARBA00022771"/>
    </source>
</evidence>
<dbReference type="EMBL" id="MPUH01000245">
    <property type="protein sequence ID" value="OMJ85178.1"/>
    <property type="molecule type" value="Genomic_DNA"/>
</dbReference>
<gene>
    <name evidence="7" type="ORF">SteCoe_13573</name>
</gene>
<keyword evidence="4" id="KW-0862">Zinc</keyword>
<protein>
    <recommendedName>
        <fullName evidence="6">C2HC/C3H-type domain-containing protein</fullName>
    </recommendedName>
</protein>
<sequence>MDNCNTFKPIPVTCDYWYSLFSSKEYSSSTIIFHQKKQHPDFPLKFTPFLMKCSRCQEEVPITGIFLHNSTCEARQNKETLDTIIEEIAGSVRATCKYCSRKFTLERIDKHESACKNAVKKRPLFDMIKKRIPFLDETKKAVTTKRSSIKLKYPNSKWQKQHLQLLKNLRYENEESLYEDYVTCPYCSRRFAPISAEKHIDICRNILNKPKPPPSIASQKFPSLKKLEQPLSIRTNSMKSLWRPYSVHNNQSYIDRTVNNGILSTSIEEPVSLANITSEIGSSPLRIPPLKQESSQPNFGKFKLRDLTPIESSKGLVRILGEHTKKLRPSATVKHIERDEIPALVYPKIPKGKAKDTKRSNSTQRVGETGLCCGSCGAGLPSKARFCMMCGIVMPR</sequence>
<keyword evidence="8" id="KW-1185">Reference proteome</keyword>
<evidence type="ECO:0000313" key="7">
    <source>
        <dbReference type="EMBL" id="OMJ85178.1"/>
    </source>
</evidence>
<evidence type="ECO:0000256" key="4">
    <source>
        <dbReference type="ARBA" id="ARBA00022833"/>
    </source>
</evidence>
<evidence type="ECO:0000256" key="2">
    <source>
        <dbReference type="ARBA" id="ARBA00022737"/>
    </source>
</evidence>
<dbReference type="PROSITE" id="PS52027">
    <property type="entry name" value="ZF_C2HC_C3H"/>
    <property type="match status" value="2"/>
</dbReference>
<dbReference type="AlphaFoldDB" id="A0A1R2C834"/>
<name>A0A1R2C834_9CILI</name>
<evidence type="ECO:0000313" key="8">
    <source>
        <dbReference type="Proteomes" id="UP000187209"/>
    </source>
</evidence>
<dbReference type="PANTHER" id="PTHR13555:SF5">
    <property type="entry name" value="ZINC-FINGER OF A C2HC-TYPE"/>
    <property type="match status" value="1"/>
</dbReference>